<dbReference type="InterPro" id="IPR050213">
    <property type="entry name" value="GST_superfamily"/>
</dbReference>
<organism evidence="3 4">
    <name type="scientific">Perkinsus olseni</name>
    <name type="common">Perkinsus atlanticus</name>
    <dbReference type="NCBI Taxonomy" id="32597"/>
    <lineage>
        <taxon>Eukaryota</taxon>
        <taxon>Sar</taxon>
        <taxon>Alveolata</taxon>
        <taxon>Perkinsozoa</taxon>
        <taxon>Perkinsea</taxon>
        <taxon>Perkinsida</taxon>
        <taxon>Perkinsidae</taxon>
        <taxon>Perkinsus</taxon>
    </lineage>
</organism>
<dbReference type="Gene3D" id="3.40.30.10">
    <property type="entry name" value="Glutaredoxin"/>
    <property type="match status" value="1"/>
</dbReference>
<dbReference type="EMBL" id="JABANM010013848">
    <property type="protein sequence ID" value="KAF4733671.1"/>
    <property type="molecule type" value="Genomic_DNA"/>
</dbReference>
<gene>
    <name evidence="3" type="ORF">FOZ62_032226</name>
</gene>
<sequence>MFISRPSPVVYRLVAAASRRAVTNLSVSTHRIGQQARRPPPPSKVLPPPPPPPHKALIPIPQLIDSMTEAIQNGKNGEARNIAAAVVERRIGMAGSVGWSDITVLMWGLCALKEQRMMTELIEGFGIDTVMRECPPIELGYMAHYMSLDGGCNSMSRRMAASAVSRMVEDGAAEVDVESLLVALRVFTDRDFAARKETDCSSELDWGLLVPALRALSSREALERISTQDLINCLLGTGIARGFEVAPEVLGVFLKTAAERLGTTDKALNLEYRAKIYRAACRNILRDNEDAARARESVAANFDDGKVLAQLPLAICMSDVLSPALHSQVEDSGRRERIAVACVRDILNPMARDDWFLLSLDELTIVAKACFDAAMASVPGWLREEGMPAYLGVLLAIGRSRREEVAHRGMGYVNLRGAPVYDLSAFVRLMSATRIFHYKALGTIADVICDAPLEDISLKVCFRTLRASSSLRWYEQELCTKISTAMLARVTESGGIFSDDRPDTRLLHLAPAIYHLALSAHISAELASAIMEEFQDITRVSKRLQQWATVLAKEGGGDEQSAMRRLVGASTQMVWAAAAMHFISEEGMLPATIIKPVFEMLVDLADPEGRSSQNLGSLAAINDMYKFSSDLTFTLREAELRREVALRSRATEWLRGKVDASEASFTEAFADDELTGGYTVDIVIGDPSNKHGVLVAPRNACYRSHLDGRRGRAPMATQLNVAALEKLGWKVGIIYEALLEPAKSTQNLSDDAGMTSEVFSRPIVMPPPGHSFLHIDIMDKKPVNCATIPRPSTGRKRHERSRLETADEMKSRCAAEKAAQDMLSHARGVKGGQGKIVLRGPAIVTRGRTPLRLHYFPTRNRAEIARLLLEISHEPYEAVCYFYQTFLNCRSQFPFGELPVLELSDGTMIVQQHTIVRYIADIARMNGGRSRVKQAKVDMLFEQLIDMFESHTFSWDALKKNTFKESVTDVPDVRSVSEMSLADGDLSPWKYSVMVLKTFERLLRENNEKSKEWRWLDVYRCRAALPQQRQVDAETQFTVLIYTEQA</sequence>
<evidence type="ECO:0000313" key="3">
    <source>
        <dbReference type="EMBL" id="KAF4733671.1"/>
    </source>
</evidence>
<dbReference type="InterPro" id="IPR004045">
    <property type="entry name" value="Glutathione_S-Trfase_N"/>
</dbReference>
<accession>A0A7J6SLH1</accession>
<dbReference type="GO" id="GO:0006749">
    <property type="term" value="P:glutathione metabolic process"/>
    <property type="evidence" value="ECO:0007669"/>
    <property type="project" value="TreeGrafter"/>
</dbReference>
<dbReference type="SUPFAM" id="SSF52833">
    <property type="entry name" value="Thioredoxin-like"/>
    <property type="match status" value="1"/>
</dbReference>
<protein>
    <recommendedName>
        <fullName evidence="2">GST N-terminal domain-containing protein</fullName>
    </recommendedName>
</protein>
<name>A0A7J6SLH1_PEROL</name>
<comment type="caution">
    <text evidence="3">The sequence shown here is derived from an EMBL/GenBank/DDBJ whole genome shotgun (WGS) entry which is preliminary data.</text>
</comment>
<dbReference type="InterPro" id="IPR036249">
    <property type="entry name" value="Thioredoxin-like_sf"/>
</dbReference>
<dbReference type="PANTHER" id="PTHR11571">
    <property type="entry name" value="GLUTATHIONE S-TRANSFERASE"/>
    <property type="match status" value="1"/>
</dbReference>
<dbReference type="Gene3D" id="1.20.1050.10">
    <property type="match status" value="1"/>
</dbReference>
<proteinExistence type="predicted"/>
<evidence type="ECO:0000256" key="1">
    <source>
        <dbReference type="SAM" id="MobiDB-lite"/>
    </source>
</evidence>
<feature type="region of interest" description="Disordered" evidence="1">
    <location>
        <begin position="26"/>
        <end position="52"/>
    </location>
</feature>
<dbReference type="Proteomes" id="UP000574390">
    <property type="component" value="Unassembled WGS sequence"/>
</dbReference>
<feature type="domain" description="GST N-terminal" evidence="2">
    <location>
        <begin position="849"/>
        <end position="927"/>
    </location>
</feature>
<dbReference type="GO" id="GO:0004364">
    <property type="term" value="F:glutathione transferase activity"/>
    <property type="evidence" value="ECO:0007669"/>
    <property type="project" value="TreeGrafter"/>
</dbReference>
<feature type="region of interest" description="Disordered" evidence="1">
    <location>
        <begin position="787"/>
        <end position="809"/>
    </location>
</feature>
<evidence type="ECO:0000313" key="4">
    <source>
        <dbReference type="Proteomes" id="UP000574390"/>
    </source>
</evidence>
<dbReference type="AlphaFoldDB" id="A0A7J6SLH1"/>
<evidence type="ECO:0000259" key="2">
    <source>
        <dbReference type="PROSITE" id="PS50404"/>
    </source>
</evidence>
<dbReference type="PANTHER" id="PTHR11571:SF150">
    <property type="entry name" value="GLUTATHIONE S-TRANSFERASE"/>
    <property type="match status" value="1"/>
</dbReference>
<reference evidence="3 4" key="1">
    <citation type="submission" date="2020-04" db="EMBL/GenBank/DDBJ databases">
        <title>Perkinsus olseni comparative genomics.</title>
        <authorList>
            <person name="Bogema D.R."/>
        </authorList>
    </citation>
    <scope>NUCLEOTIDE SEQUENCE [LARGE SCALE GENOMIC DNA]</scope>
    <source>
        <strain evidence="3">ATCC PRA-205</strain>
    </source>
</reference>
<dbReference type="PROSITE" id="PS50404">
    <property type="entry name" value="GST_NTER"/>
    <property type="match status" value="1"/>
</dbReference>
<feature type="compositionally biased region" description="Pro residues" evidence="1">
    <location>
        <begin position="38"/>
        <end position="52"/>
    </location>
</feature>